<protein>
    <submittedName>
        <fullName evidence="1">Uncharacterized protein</fullName>
    </submittedName>
</protein>
<reference evidence="1" key="1">
    <citation type="journal article" date="2020" name="Stud. Mycol.">
        <title>101 Dothideomycetes genomes: a test case for predicting lifestyles and emergence of pathogens.</title>
        <authorList>
            <person name="Haridas S."/>
            <person name="Albert R."/>
            <person name="Binder M."/>
            <person name="Bloem J."/>
            <person name="Labutti K."/>
            <person name="Salamov A."/>
            <person name="Andreopoulos B."/>
            <person name="Baker S."/>
            <person name="Barry K."/>
            <person name="Bills G."/>
            <person name="Bluhm B."/>
            <person name="Cannon C."/>
            <person name="Castanera R."/>
            <person name="Culley D."/>
            <person name="Daum C."/>
            <person name="Ezra D."/>
            <person name="Gonzalez J."/>
            <person name="Henrissat B."/>
            <person name="Kuo A."/>
            <person name="Liang C."/>
            <person name="Lipzen A."/>
            <person name="Lutzoni F."/>
            <person name="Magnuson J."/>
            <person name="Mondo S."/>
            <person name="Nolan M."/>
            <person name="Ohm R."/>
            <person name="Pangilinan J."/>
            <person name="Park H.-J."/>
            <person name="Ramirez L."/>
            <person name="Alfaro M."/>
            <person name="Sun H."/>
            <person name="Tritt A."/>
            <person name="Yoshinaga Y."/>
            <person name="Zwiers L.-H."/>
            <person name="Turgeon B."/>
            <person name="Goodwin S."/>
            <person name="Spatafora J."/>
            <person name="Crous P."/>
            <person name="Grigoriev I."/>
        </authorList>
    </citation>
    <scope>NUCLEOTIDE SEQUENCE</scope>
    <source>
        <strain evidence="1">ATCC 200398</strain>
    </source>
</reference>
<comment type="caution">
    <text evidence="1">The sequence shown here is derived from an EMBL/GenBank/DDBJ whole genome shotgun (WGS) entry which is preliminary data.</text>
</comment>
<dbReference type="Proteomes" id="UP000799755">
    <property type="component" value="Unassembled WGS sequence"/>
</dbReference>
<accession>A0ACB6QDR9</accession>
<evidence type="ECO:0000313" key="1">
    <source>
        <dbReference type="EMBL" id="KAF2465000.1"/>
    </source>
</evidence>
<name>A0ACB6QDR9_9PLEO</name>
<dbReference type="EMBL" id="MU003532">
    <property type="protein sequence ID" value="KAF2465000.1"/>
    <property type="molecule type" value="Genomic_DNA"/>
</dbReference>
<evidence type="ECO:0000313" key="2">
    <source>
        <dbReference type="Proteomes" id="UP000799755"/>
    </source>
</evidence>
<gene>
    <name evidence="1" type="ORF">BDR25DRAFT_91972</name>
</gene>
<proteinExistence type="predicted"/>
<sequence length="209" mass="22372">MCGGGFQYKKSASPAKRSCPPVSPGCRQTLLVKSGDYCQLLADENNLTLQEFYALNPSIDTNNCPNLILGCSYCVKGPGPDPNGCPPTTDPTCTSWYTVNAGEWCLGVASGHGISLSDFYAWNPSIHNWNCDNMLAGCAYCVAKNNVDGCPTIHPTCPGVNTKVLPGQICWGLVNGDPTRLTKFYQLNPSVDSSDCRNLLAGCTYCVPN</sequence>
<organism evidence="1 2">
    <name type="scientific">Lindgomyces ingoldianus</name>
    <dbReference type="NCBI Taxonomy" id="673940"/>
    <lineage>
        <taxon>Eukaryota</taxon>
        <taxon>Fungi</taxon>
        <taxon>Dikarya</taxon>
        <taxon>Ascomycota</taxon>
        <taxon>Pezizomycotina</taxon>
        <taxon>Dothideomycetes</taxon>
        <taxon>Pleosporomycetidae</taxon>
        <taxon>Pleosporales</taxon>
        <taxon>Lindgomycetaceae</taxon>
        <taxon>Lindgomyces</taxon>
    </lineage>
</organism>
<keyword evidence="2" id="KW-1185">Reference proteome</keyword>